<name>A0A941EQ07_9ACTN</name>
<accession>A0A941EQ07</accession>
<comment type="caution">
    <text evidence="2">The sequence shown here is derived from an EMBL/GenBank/DDBJ whole genome shotgun (WGS) entry which is preliminary data.</text>
</comment>
<dbReference type="PANTHER" id="PTHR36121:SF1">
    <property type="entry name" value="PROTEIN SXY"/>
    <property type="match status" value="1"/>
</dbReference>
<protein>
    <submittedName>
        <fullName evidence="2">TfoX/Sxy family DNA transformation protein</fullName>
    </submittedName>
</protein>
<evidence type="ECO:0000313" key="2">
    <source>
        <dbReference type="EMBL" id="MBR7831649.1"/>
    </source>
</evidence>
<gene>
    <name evidence="2" type="ORF">KDL01_00155</name>
</gene>
<keyword evidence="3" id="KW-1185">Reference proteome</keyword>
<dbReference type="Pfam" id="PF04994">
    <property type="entry name" value="TfoX_C"/>
    <property type="match status" value="1"/>
</dbReference>
<dbReference type="AlphaFoldDB" id="A0A941EQ07"/>
<evidence type="ECO:0000259" key="1">
    <source>
        <dbReference type="Pfam" id="PF04994"/>
    </source>
</evidence>
<organism evidence="2 3">
    <name type="scientific">Actinospica durhamensis</name>
    <dbReference type="NCBI Taxonomy" id="1508375"/>
    <lineage>
        <taxon>Bacteria</taxon>
        <taxon>Bacillati</taxon>
        <taxon>Actinomycetota</taxon>
        <taxon>Actinomycetes</taxon>
        <taxon>Catenulisporales</taxon>
        <taxon>Actinospicaceae</taxon>
        <taxon>Actinospica</taxon>
    </lineage>
</organism>
<dbReference type="InterPro" id="IPR047525">
    <property type="entry name" value="TfoX-like"/>
</dbReference>
<reference evidence="2" key="1">
    <citation type="submission" date="2021-04" db="EMBL/GenBank/DDBJ databases">
        <title>Genome based classification of Actinospica acidithermotolerans sp. nov., an actinobacterium isolated from an Indonesian hot spring.</title>
        <authorList>
            <person name="Kusuma A.B."/>
            <person name="Putra K.E."/>
            <person name="Nafisah S."/>
            <person name="Loh J."/>
            <person name="Nouioui I."/>
            <person name="Goodfellow M."/>
        </authorList>
    </citation>
    <scope>NUCLEOTIDE SEQUENCE</scope>
    <source>
        <strain evidence="2">CSCA 57</strain>
    </source>
</reference>
<dbReference type="Gene3D" id="1.10.150.20">
    <property type="entry name" value="5' to 3' exonuclease, C-terminal subdomain"/>
    <property type="match status" value="1"/>
</dbReference>
<dbReference type="InterPro" id="IPR007077">
    <property type="entry name" value="TfoX_C"/>
</dbReference>
<sequence>MGTVIHGLSIDRAVNIGPVLSARLRSVGIESLEQLKRQGALEVWQLIAEQTPPEECVHTLLALEGAIRATRWTAIDQAERDRLVAAAGLDG</sequence>
<evidence type="ECO:0000313" key="3">
    <source>
        <dbReference type="Proteomes" id="UP000675781"/>
    </source>
</evidence>
<dbReference type="Proteomes" id="UP000675781">
    <property type="component" value="Unassembled WGS sequence"/>
</dbReference>
<dbReference type="PANTHER" id="PTHR36121">
    <property type="entry name" value="PROTEIN SXY"/>
    <property type="match status" value="1"/>
</dbReference>
<proteinExistence type="predicted"/>
<dbReference type="RefSeq" id="WP_212526181.1">
    <property type="nucleotide sequence ID" value="NZ_JAGSOG010000001.1"/>
</dbReference>
<dbReference type="EMBL" id="JAGSOG010000001">
    <property type="protein sequence ID" value="MBR7831649.1"/>
    <property type="molecule type" value="Genomic_DNA"/>
</dbReference>
<feature type="domain" description="TfoX C-terminal" evidence="1">
    <location>
        <begin position="10"/>
        <end position="86"/>
    </location>
</feature>